<comment type="caution">
    <text evidence="1">The sequence shown here is derived from an EMBL/GenBank/DDBJ whole genome shotgun (WGS) entry which is preliminary data.</text>
</comment>
<sequence length="276" mass="32211">MESNLLHKKIQNKVKRWSKGFAEKERPYMYEESYTIIEKFLKSPKEKNDFISLGIACNTLSTWYCADFLERYLNNKGDFSYSLKQSMLWGTIDPLLYAAGKQGDIKPVWFVDVCLSACNLLILQEVNKARKLLEYTSPENIDFNVEKPESVCQFVNKMFSIFYKDEEISFKFPKPLNDIYSNLLNDLTDETKKDINASVNQACEFHLSRTKMYQEFDTEVKMLLPSEIVAPLLLRKRMGMDVEDIEHPLIKDLFPVIEGLIEVDTDPVFLKVVEYI</sequence>
<accession>A0AAJ2JZ86</accession>
<protein>
    <submittedName>
        <fullName evidence="1">Uncharacterized protein</fullName>
    </submittedName>
</protein>
<proteinExistence type="predicted"/>
<gene>
    <name evidence="1" type="ORF">RQP50_23520</name>
</gene>
<name>A0AAJ2JZ86_9BACL</name>
<evidence type="ECO:0000313" key="2">
    <source>
        <dbReference type="Proteomes" id="UP001250538"/>
    </source>
</evidence>
<organism evidence="1 2">
    <name type="scientific">Paenibacillus suaedae</name>
    <dbReference type="NCBI Taxonomy" id="3077233"/>
    <lineage>
        <taxon>Bacteria</taxon>
        <taxon>Bacillati</taxon>
        <taxon>Bacillota</taxon>
        <taxon>Bacilli</taxon>
        <taxon>Bacillales</taxon>
        <taxon>Paenibacillaceae</taxon>
        <taxon>Paenibacillus</taxon>
    </lineage>
</organism>
<dbReference type="EMBL" id="JAVYAA010000007">
    <property type="protein sequence ID" value="MDT8979211.1"/>
    <property type="molecule type" value="Genomic_DNA"/>
</dbReference>
<reference evidence="2" key="1">
    <citation type="submission" date="2023-09" db="EMBL/GenBank/DDBJ databases">
        <title>Paenibacillus sp. chi10 Genome sequencing and assembly.</title>
        <authorList>
            <person name="Kim I."/>
        </authorList>
    </citation>
    <scope>NUCLEOTIDE SEQUENCE [LARGE SCALE GENOMIC DNA]</scope>
    <source>
        <strain evidence="2">chi10</strain>
    </source>
</reference>
<dbReference type="AlphaFoldDB" id="A0AAJ2JZ86"/>
<evidence type="ECO:0000313" key="1">
    <source>
        <dbReference type="EMBL" id="MDT8979211.1"/>
    </source>
</evidence>
<dbReference type="Proteomes" id="UP001250538">
    <property type="component" value="Unassembled WGS sequence"/>
</dbReference>
<keyword evidence="2" id="KW-1185">Reference proteome</keyword>
<dbReference type="RefSeq" id="WP_315746927.1">
    <property type="nucleotide sequence ID" value="NZ_JAVYAA010000007.1"/>
</dbReference>